<dbReference type="RefSeq" id="XP_053021738.1">
    <property type="nucleotide sequence ID" value="XM_053170559.1"/>
</dbReference>
<sequence>MDPYKAVHYVAPTKNINHAESSSGSYQVGRVPQEWKERHDILGQQQEKIDELLKPAVTSYGLVPPIHMQTADEQYLDEAVKFSAVKAVLTTILEHEREIFPNTVHRSTQYDLICKGFLQNNFRSKKYLTTLVKILENPEALENSAGRRIQYQLVFYIFDFIIDSNNNNLKFITEVGGQIYDVEGRREKLLFLTRYLKKYRNRFLDDRYKYTEQDFSPFISLANTSEPFYDWIHKVLGETFEHKTVISDLPNTIVKAQYDLWMRELSNDKLVQLLLIVPSQRFKHWARSTKRNIDLRLPRPEIIRLLMD</sequence>
<protein>
    <submittedName>
        <fullName evidence="1">Uncharacterized protein</fullName>
    </submittedName>
</protein>
<reference evidence="1" key="1">
    <citation type="submission" date="2022-10" db="EMBL/GenBank/DDBJ databases">
        <title>Puccinia triticina Genome sequencing and assembly.</title>
        <authorList>
            <person name="Li C."/>
        </authorList>
    </citation>
    <scope>NUCLEOTIDE SEQUENCE</scope>
    <source>
        <strain evidence="1">Pt15</strain>
    </source>
</reference>
<name>A0ABY7CLT0_9BASI</name>
<accession>A0ABY7CLT0</accession>
<keyword evidence="2" id="KW-1185">Reference proteome</keyword>
<gene>
    <name evidence="1" type="ORF">PtA15_6A815</name>
</gene>
<organism evidence="1 2">
    <name type="scientific">Puccinia triticina</name>
    <dbReference type="NCBI Taxonomy" id="208348"/>
    <lineage>
        <taxon>Eukaryota</taxon>
        <taxon>Fungi</taxon>
        <taxon>Dikarya</taxon>
        <taxon>Basidiomycota</taxon>
        <taxon>Pucciniomycotina</taxon>
        <taxon>Pucciniomycetes</taxon>
        <taxon>Pucciniales</taxon>
        <taxon>Pucciniaceae</taxon>
        <taxon>Puccinia</taxon>
    </lineage>
</organism>
<evidence type="ECO:0000313" key="2">
    <source>
        <dbReference type="Proteomes" id="UP001164743"/>
    </source>
</evidence>
<dbReference type="EMBL" id="CP110426">
    <property type="protein sequence ID" value="WAQ86183.1"/>
    <property type="molecule type" value="Genomic_DNA"/>
</dbReference>
<evidence type="ECO:0000313" key="1">
    <source>
        <dbReference type="EMBL" id="WAQ86183.1"/>
    </source>
</evidence>
<dbReference type="GeneID" id="77811454"/>
<proteinExistence type="predicted"/>
<dbReference type="Proteomes" id="UP001164743">
    <property type="component" value="Chromosome 6A"/>
</dbReference>